<dbReference type="AlphaFoldDB" id="A0A1E7JTY0"/>
<accession>A0A1E7JTY0</accession>
<dbReference type="PATRIC" id="fig|933944.6.peg.5468"/>
<dbReference type="RefSeq" id="WP_070031081.1">
    <property type="nucleotide sequence ID" value="NZ_LJGT01000036.1"/>
</dbReference>
<evidence type="ECO:0000313" key="3">
    <source>
        <dbReference type="Proteomes" id="UP000176087"/>
    </source>
</evidence>
<sequence length="312" mass="32825">MAHTRSRRRSRRRTLRREAPSIVPVLADESHFARMRAYGSFTFDDHQSYLRQLEGMLRALTADHVHTRVALFDPVDYELFCQEQRLDPDTASSRGRFVAEVAVTGTTVPYRGQTLARLLPQLRDAHACRLTWQAGAEILARAGSCGRCGTDVGKAAFDRAAHALSTLLDAAGPGVHHLVASVAVPGSPLAAALDVRRTPEGACHAHESAALALTTALAAGFASGSHGGLVLRTEAGGSDGRGGGPVGGGPPGDVVRGWRLDPAGCWLSPLSAAEVFAAYCTDPATREPVAPEPGVEHAPGHDLPHPGGGLHC</sequence>
<name>A0A1E7JTY0_9ACTN</name>
<organism evidence="2 3">
    <name type="scientific">Streptomyces abyssalis</name>
    <dbReference type="NCBI Taxonomy" id="933944"/>
    <lineage>
        <taxon>Bacteria</taxon>
        <taxon>Bacillati</taxon>
        <taxon>Actinomycetota</taxon>
        <taxon>Actinomycetes</taxon>
        <taxon>Kitasatosporales</taxon>
        <taxon>Streptomycetaceae</taxon>
        <taxon>Streptomyces</taxon>
    </lineage>
</organism>
<keyword evidence="3" id="KW-1185">Reference proteome</keyword>
<feature type="compositionally biased region" description="Basic and acidic residues" evidence="1">
    <location>
        <begin position="294"/>
        <end position="304"/>
    </location>
</feature>
<protein>
    <submittedName>
        <fullName evidence="2">Uncharacterized protein</fullName>
    </submittedName>
</protein>
<dbReference type="Proteomes" id="UP000176087">
    <property type="component" value="Unassembled WGS sequence"/>
</dbReference>
<proteinExistence type="predicted"/>
<dbReference type="OrthoDB" id="3428054at2"/>
<feature type="region of interest" description="Disordered" evidence="1">
    <location>
        <begin position="287"/>
        <end position="312"/>
    </location>
</feature>
<evidence type="ECO:0000256" key="1">
    <source>
        <dbReference type="SAM" id="MobiDB-lite"/>
    </source>
</evidence>
<dbReference type="EMBL" id="LJGT01000036">
    <property type="protein sequence ID" value="OEU93422.1"/>
    <property type="molecule type" value="Genomic_DNA"/>
</dbReference>
<evidence type="ECO:0000313" key="2">
    <source>
        <dbReference type="EMBL" id="OEU93422.1"/>
    </source>
</evidence>
<gene>
    <name evidence="2" type="ORF">AN215_00875</name>
</gene>
<reference evidence="2 3" key="1">
    <citation type="journal article" date="2016" name="Front. Microbiol.">
        <title>Comparative Genomics Analysis of Streptomyces Species Reveals Their Adaptation to the Marine Environment and Their Diversity at the Genomic Level.</title>
        <authorList>
            <person name="Tian X."/>
            <person name="Zhang Z."/>
            <person name="Yang T."/>
            <person name="Chen M."/>
            <person name="Li J."/>
            <person name="Chen F."/>
            <person name="Yang J."/>
            <person name="Li W."/>
            <person name="Zhang B."/>
            <person name="Zhang Z."/>
            <person name="Wu J."/>
            <person name="Zhang C."/>
            <person name="Long L."/>
            <person name="Xiao J."/>
        </authorList>
    </citation>
    <scope>NUCLEOTIDE SEQUENCE [LARGE SCALE GENOMIC DNA]</scope>
    <source>
        <strain evidence="2 3">SCSIO 10390</strain>
    </source>
</reference>
<comment type="caution">
    <text evidence="2">The sequence shown here is derived from an EMBL/GenBank/DDBJ whole genome shotgun (WGS) entry which is preliminary data.</text>
</comment>